<dbReference type="Pfam" id="PF07696">
    <property type="entry name" value="7TMR-DISMED2"/>
    <property type="match status" value="1"/>
</dbReference>
<evidence type="ECO:0000259" key="8">
    <source>
        <dbReference type="PROSITE" id="PS50109"/>
    </source>
</evidence>
<feature type="region of interest" description="Disordered" evidence="6">
    <location>
        <begin position="746"/>
        <end position="777"/>
    </location>
</feature>
<dbReference type="CDD" id="cd00082">
    <property type="entry name" value="HisKA"/>
    <property type="match status" value="1"/>
</dbReference>
<protein>
    <recommendedName>
        <fullName evidence="2">histidine kinase</fullName>
        <ecNumber evidence="2">2.7.13.3</ecNumber>
    </recommendedName>
</protein>
<dbReference type="InterPro" id="IPR036097">
    <property type="entry name" value="HisK_dim/P_sf"/>
</dbReference>
<feature type="domain" description="Histidine kinase" evidence="8">
    <location>
        <begin position="387"/>
        <end position="606"/>
    </location>
</feature>
<dbReference type="PROSITE" id="PS50110">
    <property type="entry name" value="RESPONSE_REGULATORY"/>
    <property type="match status" value="1"/>
</dbReference>
<sequence length="777" mass="85784">MQANTTATADDNPQNWRILIDHSGLLSFDEVLEQRALFQRLGRQAYAAPAGDRAIWLQLAIPAGDKPQWISLFAPRIQYLDFYLLKDGGIERYQETGDRRPASARPLPTRAYLFSLPDDGQPRQAYIRLQSSHPLMAWFDVLDESGLANEARPAYLFGALFGALALLAMHNLLRFALVRSGGHLWLAILHLALLPCAIINFGLLPVLLPELGPSQSPIADLSALLASFCLLGFTRAFFARRKRTWSTWLLNGQMAALALLALLVMSQSPLWKDWMLQAACLFANAGAILIALHHWRQRYLPARLVIIACALFSLGFSLLLPALLGLTLLPAGWLGGVIFSLSGICGLILSLAQHERLGQIQSNRRNQFTAHAVNSAELRTKAEVLTQISHELRTPMNGVLGMSELLLGTSLSQKQRDYVQTIHSSGNELLSLINQFFDISKLEEDQMELDDVQFDLHALIDDCLNIQRGKAEQQHIELIGFVHPRLPRVISGDPTRLRQTLLSLLENAIGHTEEGEVLLSATLEDSGPTPYLRITIKDCAQPLSPQEREALLSDEPDSRELLSGRPHGRQGLIIARKLIRMMKGESGIDSDDRQGNTFWFTLPLDGSRLDQPKTAQDGILQGARILIVDDNDTCRKVLMLQCSNWGMQISTAASGREALALLRTKAHLQEYFDAVLLDQDMPGMTGLQLAARIGEDTGINHDPLLIMLTGINDAPARSAARNAGIRHVLVKPVAGYTLKTTLAEELAQRQPPPGRVIPPHTTRPPGQAGRHDDSGKV</sequence>
<evidence type="ECO:0000313" key="11">
    <source>
        <dbReference type="Proteomes" id="UP000292639"/>
    </source>
</evidence>
<dbReference type="Proteomes" id="UP000292639">
    <property type="component" value="Unassembled WGS sequence"/>
</dbReference>
<dbReference type="PANTHER" id="PTHR45339:SF1">
    <property type="entry name" value="HYBRID SIGNAL TRANSDUCTION HISTIDINE KINASE J"/>
    <property type="match status" value="1"/>
</dbReference>
<comment type="caution">
    <text evidence="10">The sequence shown here is derived from an EMBL/GenBank/DDBJ whole genome shotgun (WGS) entry which is preliminary data.</text>
</comment>
<dbReference type="Gene3D" id="3.40.50.2300">
    <property type="match status" value="1"/>
</dbReference>
<keyword evidence="3 5" id="KW-0597">Phosphoprotein</keyword>
<dbReference type="CDD" id="cd17546">
    <property type="entry name" value="REC_hyHK_CKI1_RcsC-like"/>
    <property type="match status" value="1"/>
</dbReference>
<gene>
    <name evidence="10" type="ORF">DNJ96_17325</name>
</gene>
<dbReference type="InterPro" id="IPR005467">
    <property type="entry name" value="His_kinase_dom"/>
</dbReference>
<dbReference type="SMART" id="SM00387">
    <property type="entry name" value="HATPase_c"/>
    <property type="match status" value="1"/>
</dbReference>
<feature type="transmembrane region" description="Helical" evidence="7">
    <location>
        <begin position="154"/>
        <end position="173"/>
    </location>
</feature>
<evidence type="ECO:0000256" key="4">
    <source>
        <dbReference type="ARBA" id="ARBA00023012"/>
    </source>
</evidence>
<dbReference type="InterPro" id="IPR001789">
    <property type="entry name" value="Sig_transdc_resp-reg_receiver"/>
</dbReference>
<feature type="transmembrane region" description="Helical" evidence="7">
    <location>
        <begin position="218"/>
        <end position="238"/>
    </location>
</feature>
<evidence type="ECO:0000259" key="9">
    <source>
        <dbReference type="PROSITE" id="PS50110"/>
    </source>
</evidence>
<comment type="catalytic activity">
    <reaction evidence="1">
        <text>ATP + protein L-histidine = ADP + protein N-phospho-L-histidine.</text>
        <dbReference type="EC" id="2.7.13.3"/>
    </reaction>
</comment>
<feature type="transmembrane region" description="Helical" evidence="7">
    <location>
        <begin position="332"/>
        <end position="352"/>
    </location>
</feature>
<dbReference type="SMART" id="SM00448">
    <property type="entry name" value="REC"/>
    <property type="match status" value="1"/>
</dbReference>
<keyword evidence="7" id="KW-1133">Transmembrane helix</keyword>
<evidence type="ECO:0000256" key="5">
    <source>
        <dbReference type="PROSITE-ProRule" id="PRU00169"/>
    </source>
</evidence>
<dbReference type="Gene3D" id="3.30.565.10">
    <property type="entry name" value="Histidine kinase-like ATPase, C-terminal domain"/>
    <property type="match status" value="1"/>
</dbReference>
<dbReference type="SUPFAM" id="SSF55874">
    <property type="entry name" value="ATPase domain of HSP90 chaperone/DNA topoisomerase II/histidine kinase"/>
    <property type="match status" value="1"/>
</dbReference>
<dbReference type="SMART" id="SM00388">
    <property type="entry name" value="HisKA"/>
    <property type="match status" value="1"/>
</dbReference>
<feature type="transmembrane region" description="Helical" evidence="7">
    <location>
        <begin position="274"/>
        <end position="292"/>
    </location>
</feature>
<evidence type="ECO:0000256" key="3">
    <source>
        <dbReference type="ARBA" id="ARBA00022553"/>
    </source>
</evidence>
<keyword evidence="4" id="KW-0902">Two-component regulatory system</keyword>
<feature type="domain" description="Response regulatory" evidence="9">
    <location>
        <begin position="624"/>
        <end position="746"/>
    </location>
</feature>
<evidence type="ECO:0000256" key="1">
    <source>
        <dbReference type="ARBA" id="ARBA00000085"/>
    </source>
</evidence>
<dbReference type="InterPro" id="IPR011006">
    <property type="entry name" value="CheY-like_superfamily"/>
</dbReference>
<dbReference type="InterPro" id="IPR003661">
    <property type="entry name" value="HisK_dim/P_dom"/>
</dbReference>
<keyword evidence="10" id="KW-0418">Kinase</keyword>
<dbReference type="SUPFAM" id="SSF47384">
    <property type="entry name" value="Homodimeric domain of signal transducing histidine kinase"/>
    <property type="match status" value="1"/>
</dbReference>
<dbReference type="EMBL" id="QJUP01000032">
    <property type="protein sequence ID" value="TBU89817.1"/>
    <property type="molecule type" value="Genomic_DNA"/>
</dbReference>
<feature type="transmembrane region" description="Helical" evidence="7">
    <location>
        <begin position="304"/>
        <end position="326"/>
    </location>
</feature>
<dbReference type="Gene3D" id="2.60.40.2380">
    <property type="match status" value="1"/>
</dbReference>
<dbReference type="PROSITE" id="PS50109">
    <property type="entry name" value="HIS_KIN"/>
    <property type="match status" value="1"/>
</dbReference>
<feature type="transmembrane region" description="Helical" evidence="7">
    <location>
        <begin position="185"/>
        <end position="206"/>
    </location>
</feature>
<dbReference type="EC" id="2.7.13.3" evidence="2"/>
<evidence type="ECO:0000256" key="2">
    <source>
        <dbReference type="ARBA" id="ARBA00012438"/>
    </source>
</evidence>
<dbReference type="InterPro" id="IPR011623">
    <property type="entry name" value="7TMR_DISM_rcpt_extracell_dom1"/>
</dbReference>
<dbReference type="GO" id="GO:0000155">
    <property type="term" value="F:phosphorelay sensor kinase activity"/>
    <property type="evidence" value="ECO:0007669"/>
    <property type="project" value="InterPro"/>
</dbReference>
<feature type="modified residue" description="4-aspartylphosphate" evidence="5">
    <location>
        <position position="678"/>
    </location>
</feature>
<dbReference type="InterPro" id="IPR036890">
    <property type="entry name" value="HATPase_C_sf"/>
</dbReference>
<dbReference type="Pfam" id="PF00512">
    <property type="entry name" value="HisKA"/>
    <property type="match status" value="1"/>
</dbReference>
<keyword evidence="11" id="KW-1185">Reference proteome</keyword>
<dbReference type="Gene3D" id="1.10.287.130">
    <property type="match status" value="1"/>
</dbReference>
<dbReference type="InterPro" id="IPR003594">
    <property type="entry name" value="HATPase_dom"/>
</dbReference>
<keyword evidence="7" id="KW-0472">Membrane</keyword>
<dbReference type="PANTHER" id="PTHR45339">
    <property type="entry name" value="HYBRID SIGNAL TRANSDUCTION HISTIDINE KINASE J"/>
    <property type="match status" value="1"/>
</dbReference>
<reference evidence="10 11" key="1">
    <citation type="submission" date="2018-06" db="EMBL/GenBank/DDBJ databases">
        <title>Three novel Pseudomonas species isolated from symptomatic oak.</title>
        <authorList>
            <person name="Bueno-Gonzalez V."/>
            <person name="Brady C."/>
        </authorList>
    </citation>
    <scope>NUCLEOTIDE SEQUENCE [LARGE SCALE GENOMIC DNA]</scope>
    <source>
        <strain evidence="10 11">P17C</strain>
    </source>
</reference>
<evidence type="ECO:0000256" key="7">
    <source>
        <dbReference type="SAM" id="Phobius"/>
    </source>
</evidence>
<keyword evidence="10" id="KW-0808">Transferase</keyword>
<proteinExistence type="predicted"/>
<accession>A0A4Q9QYD0</accession>
<organism evidence="10 11">
    <name type="scientific">Stutzerimonas kirkiae</name>
    <dbReference type="NCBI Taxonomy" id="2211392"/>
    <lineage>
        <taxon>Bacteria</taxon>
        <taxon>Pseudomonadati</taxon>
        <taxon>Pseudomonadota</taxon>
        <taxon>Gammaproteobacteria</taxon>
        <taxon>Pseudomonadales</taxon>
        <taxon>Pseudomonadaceae</taxon>
        <taxon>Stutzerimonas</taxon>
    </lineage>
</organism>
<dbReference type="SUPFAM" id="SSF52172">
    <property type="entry name" value="CheY-like"/>
    <property type="match status" value="1"/>
</dbReference>
<dbReference type="Pfam" id="PF07695">
    <property type="entry name" value="7TMR-DISM_7TM"/>
    <property type="match status" value="1"/>
</dbReference>
<dbReference type="InterPro" id="IPR011622">
    <property type="entry name" value="7TMR_DISM_rcpt_extracell_dom2"/>
</dbReference>
<evidence type="ECO:0000256" key="6">
    <source>
        <dbReference type="SAM" id="MobiDB-lite"/>
    </source>
</evidence>
<keyword evidence="7" id="KW-0812">Transmembrane</keyword>
<dbReference type="GO" id="GO:0071474">
    <property type="term" value="P:cellular hyperosmotic response"/>
    <property type="evidence" value="ECO:0007669"/>
    <property type="project" value="TreeGrafter"/>
</dbReference>
<feature type="transmembrane region" description="Helical" evidence="7">
    <location>
        <begin position="250"/>
        <end position="268"/>
    </location>
</feature>
<dbReference type="Pfam" id="PF00072">
    <property type="entry name" value="Response_reg"/>
    <property type="match status" value="1"/>
</dbReference>
<name>A0A4Q9QYD0_9GAMM</name>
<dbReference type="Pfam" id="PF02518">
    <property type="entry name" value="HATPase_c"/>
    <property type="match status" value="1"/>
</dbReference>
<dbReference type="AlphaFoldDB" id="A0A4Q9QYD0"/>
<evidence type="ECO:0000313" key="10">
    <source>
        <dbReference type="EMBL" id="TBU89817.1"/>
    </source>
</evidence>